<gene>
    <name evidence="1" type="ORF">CLF_101345</name>
</gene>
<evidence type="ECO:0000313" key="2">
    <source>
        <dbReference type="Proteomes" id="UP000008909"/>
    </source>
</evidence>
<dbReference type="EMBL" id="DF142876">
    <property type="protein sequence ID" value="GAA48230.1"/>
    <property type="molecule type" value="Genomic_DNA"/>
</dbReference>
<accession>G7Y5J4</accession>
<reference key="2">
    <citation type="submission" date="2011-10" db="EMBL/GenBank/DDBJ databases">
        <title>The genome and transcriptome sequence of Clonorchis sinensis provide insights into the carcinogenic liver fluke.</title>
        <authorList>
            <person name="Wang X."/>
            <person name="Huang Y."/>
            <person name="Chen W."/>
            <person name="Liu H."/>
            <person name="Guo L."/>
            <person name="Chen Y."/>
            <person name="Luo F."/>
            <person name="Zhou W."/>
            <person name="Sun J."/>
            <person name="Mao Q."/>
            <person name="Liang P."/>
            <person name="Zhou C."/>
            <person name="Tian Y."/>
            <person name="Men J."/>
            <person name="Lv X."/>
            <person name="Huang L."/>
            <person name="Zhou J."/>
            <person name="Hu Y."/>
            <person name="Li R."/>
            <person name="Zhang F."/>
            <person name="Lei H."/>
            <person name="Li X."/>
            <person name="Hu X."/>
            <person name="Liang C."/>
            <person name="Xu J."/>
            <person name="Wu Z."/>
            <person name="Yu X."/>
        </authorList>
    </citation>
    <scope>NUCLEOTIDE SEQUENCE</scope>
    <source>
        <strain>Henan</strain>
    </source>
</reference>
<dbReference type="AlphaFoldDB" id="G7Y5J4"/>
<dbReference type="Proteomes" id="UP000008909">
    <property type="component" value="Unassembled WGS sequence"/>
</dbReference>
<reference evidence="1" key="1">
    <citation type="journal article" date="2011" name="Genome Biol.">
        <title>The draft genome of the carcinogenic human liver fluke Clonorchis sinensis.</title>
        <authorList>
            <person name="Wang X."/>
            <person name="Chen W."/>
            <person name="Huang Y."/>
            <person name="Sun J."/>
            <person name="Men J."/>
            <person name="Liu H."/>
            <person name="Luo F."/>
            <person name="Guo L."/>
            <person name="Lv X."/>
            <person name="Deng C."/>
            <person name="Zhou C."/>
            <person name="Fan Y."/>
            <person name="Li X."/>
            <person name="Huang L."/>
            <person name="Hu Y."/>
            <person name="Liang C."/>
            <person name="Hu X."/>
            <person name="Xu J."/>
            <person name="Yu X."/>
        </authorList>
    </citation>
    <scope>NUCLEOTIDE SEQUENCE [LARGE SCALE GENOMIC DNA]</scope>
    <source>
        <strain evidence="1">Henan</strain>
    </source>
</reference>
<sequence>MLDLHLFVLCNGTKIASFGPTLMSSGQVVRGKIWHSDETNVYMVVNLVYYATITNAKIRTYYWASSRKQTTQQWYKFVCHQRVTRSLPDCYENLENDLARSSGALIDCWSVRRSWQLDCKRFITNRGDIVSATQSLKPAPTMSPRLVMKRLQSNCQAQRTDQQSAFVNS</sequence>
<name>G7Y5J4_CLOSI</name>
<keyword evidence="2" id="KW-1185">Reference proteome</keyword>
<proteinExistence type="predicted"/>
<organism evidence="1 2">
    <name type="scientific">Clonorchis sinensis</name>
    <name type="common">Chinese liver fluke</name>
    <dbReference type="NCBI Taxonomy" id="79923"/>
    <lineage>
        <taxon>Eukaryota</taxon>
        <taxon>Metazoa</taxon>
        <taxon>Spiralia</taxon>
        <taxon>Lophotrochozoa</taxon>
        <taxon>Platyhelminthes</taxon>
        <taxon>Trematoda</taxon>
        <taxon>Digenea</taxon>
        <taxon>Opisthorchiida</taxon>
        <taxon>Opisthorchiata</taxon>
        <taxon>Opisthorchiidae</taxon>
        <taxon>Clonorchis</taxon>
    </lineage>
</organism>
<protein>
    <submittedName>
        <fullName evidence="1">Uncharacterized protein</fullName>
    </submittedName>
</protein>
<evidence type="ECO:0000313" key="1">
    <source>
        <dbReference type="EMBL" id="GAA48230.1"/>
    </source>
</evidence>